<dbReference type="EMBL" id="JACHIF010000003">
    <property type="protein sequence ID" value="MBB5037677.1"/>
    <property type="molecule type" value="Genomic_DNA"/>
</dbReference>
<protein>
    <recommendedName>
        <fullName evidence="4">Glycine zipper 2TM domain-containing protein</fullName>
    </recommendedName>
</protein>
<organism evidence="2 3">
    <name type="scientific">Prosthecobacter dejongeii</name>
    <dbReference type="NCBI Taxonomy" id="48465"/>
    <lineage>
        <taxon>Bacteria</taxon>
        <taxon>Pseudomonadati</taxon>
        <taxon>Verrucomicrobiota</taxon>
        <taxon>Verrucomicrobiia</taxon>
        <taxon>Verrucomicrobiales</taxon>
        <taxon>Verrucomicrobiaceae</taxon>
        <taxon>Prosthecobacter</taxon>
    </lineage>
</organism>
<comment type="caution">
    <text evidence="2">The sequence shown here is derived from an EMBL/GenBank/DDBJ whole genome shotgun (WGS) entry which is preliminary data.</text>
</comment>
<dbReference type="Proteomes" id="UP000534294">
    <property type="component" value="Unassembled WGS sequence"/>
</dbReference>
<evidence type="ECO:0008006" key="4">
    <source>
        <dbReference type="Google" id="ProtNLM"/>
    </source>
</evidence>
<gene>
    <name evidence="2" type="ORF">HNQ64_001926</name>
</gene>
<dbReference type="RefSeq" id="WP_184207781.1">
    <property type="nucleotide sequence ID" value="NZ_JACHIF010000003.1"/>
</dbReference>
<reference evidence="2 3" key="1">
    <citation type="submission" date="2020-08" db="EMBL/GenBank/DDBJ databases">
        <title>Genomic Encyclopedia of Type Strains, Phase IV (KMG-IV): sequencing the most valuable type-strain genomes for metagenomic binning, comparative biology and taxonomic classification.</title>
        <authorList>
            <person name="Goeker M."/>
        </authorList>
    </citation>
    <scope>NUCLEOTIDE SEQUENCE [LARGE SCALE GENOMIC DNA]</scope>
    <source>
        <strain evidence="2 3">DSM 12251</strain>
    </source>
</reference>
<sequence>MNIPYLTSHAFTTLFKRLSCCVMAGTFLNSCAEVARTLEDPNRMAVLGGLTGAVIGSATSNGQNSQQRALMGSLIGAGAGAGVSLLYKASLQQRQYAQEQANYALASNNSVMRGVKASGASYVAVPVQGDSQTGSKRAMVRVKVRQRSDGSFVAGKAEEKSYPVTTARNGSVVNVGGQNAVFYTP</sequence>
<evidence type="ECO:0000313" key="2">
    <source>
        <dbReference type="EMBL" id="MBB5037677.1"/>
    </source>
</evidence>
<keyword evidence="3" id="KW-1185">Reference proteome</keyword>
<feature type="signal peptide" evidence="1">
    <location>
        <begin position="1"/>
        <end position="24"/>
    </location>
</feature>
<accession>A0A7W7YKI8</accession>
<evidence type="ECO:0000313" key="3">
    <source>
        <dbReference type="Proteomes" id="UP000534294"/>
    </source>
</evidence>
<proteinExistence type="predicted"/>
<keyword evidence="1" id="KW-0732">Signal</keyword>
<feature type="chain" id="PRO_5031005466" description="Glycine zipper 2TM domain-containing protein" evidence="1">
    <location>
        <begin position="25"/>
        <end position="185"/>
    </location>
</feature>
<dbReference type="AlphaFoldDB" id="A0A7W7YKI8"/>
<name>A0A7W7YKI8_9BACT</name>
<evidence type="ECO:0000256" key="1">
    <source>
        <dbReference type="SAM" id="SignalP"/>
    </source>
</evidence>